<protein>
    <submittedName>
        <fullName evidence="2">Uncharacterized protein</fullName>
    </submittedName>
</protein>
<reference evidence="2 3" key="1">
    <citation type="submission" date="2018-04" db="EMBL/GenBank/DDBJ databases">
        <title>The genome of golden apple snail Pomacea canaliculata provides insight into stress tolerance and invasive adaptation.</title>
        <authorList>
            <person name="Liu C."/>
            <person name="Liu B."/>
            <person name="Ren Y."/>
            <person name="Zhang Y."/>
            <person name="Wang H."/>
            <person name="Li S."/>
            <person name="Jiang F."/>
            <person name="Yin L."/>
            <person name="Zhang G."/>
            <person name="Qian W."/>
            <person name="Fan W."/>
        </authorList>
    </citation>
    <scope>NUCLEOTIDE SEQUENCE [LARGE SCALE GENOMIC DNA]</scope>
    <source>
        <strain evidence="2">SZHN2017</strain>
        <tissue evidence="2">Muscle</tissue>
    </source>
</reference>
<evidence type="ECO:0000313" key="3">
    <source>
        <dbReference type="Proteomes" id="UP000245119"/>
    </source>
</evidence>
<accession>A0A2T7P6V7</accession>
<evidence type="ECO:0000313" key="2">
    <source>
        <dbReference type="EMBL" id="PVD29158.1"/>
    </source>
</evidence>
<sequence>MLEIPQQQIYTPNLSKPGPVRTPPVDRALQRRKGKQTKSDERDSYSYCCWYCACPNRMWQHRPSNDTQTPFGTGCSDTVFTHLGEDRPHLPHFQDTRICCRLPTEPETPPGGVGRLRQRLHHSRWGAWRWMLPDCLLRPQREKGRRSKDPRGRRNAHMKRVEIINDAVTNLSWSTPLRPLVCFIATFIHCRFLVSFKAYNTGLPASLQVTDTDGQLHIMNHLASCCRHGPFLFPEEPLAEETGLVFTLIILRGILSQRQTNTPCLQETTI</sequence>
<feature type="compositionally biased region" description="Polar residues" evidence="1">
    <location>
        <begin position="1"/>
        <end position="14"/>
    </location>
</feature>
<gene>
    <name evidence="2" type="ORF">C0Q70_11755</name>
</gene>
<dbReference type="AlphaFoldDB" id="A0A2T7P6V7"/>
<comment type="caution">
    <text evidence="2">The sequence shown here is derived from an EMBL/GenBank/DDBJ whole genome shotgun (WGS) entry which is preliminary data.</text>
</comment>
<feature type="region of interest" description="Disordered" evidence="1">
    <location>
        <begin position="1"/>
        <end position="38"/>
    </location>
</feature>
<keyword evidence="3" id="KW-1185">Reference proteome</keyword>
<dbReference type="EMBL" id="PZQS01000006">
    <property type="protein sequence ID" value="PVD29158.1"/>
    <property type="molecule type" value="Genomic_DNA"/>
</dbReference>
<proteinExistence type="predicted"/>
<dbReference type="Proteomes" id="UP000245119">
    <property type="component" value="Linkage Group LG6"/>
</dbReference>
<evidence type="ECO:0000256" key="1">
    <source>
        <dbReference type="SAM" id="MobiDB-lite"/>
    </source>
</evidence>
<name>A0A2T7P6V7_POMCA</name>
<organism evidence="2 3">
    <name type="scientific">Pomacea canaliculata</name>
    <name type="common">Golden apple snail</name>
    <dbReference type="NCBI Taxonomy" id="400727"/>
    <lineage>
        <taxon>Eukaryota</taxon>
        <taxon>Metazoa</taxon>
        <taxon>Spiralia</taxon>
        <taxon>Lophotrochozoa</taxon>
        <taxon>Mollusca</taxon>
        <taxon>Gastropoda</taxon>
        <taxon>Caenogastropoda</taxon>
        <taxon>Architaenioglossa</taxon>
        <taxon>Ampullarioidea</taxon>
        <taxon>Ampullariidae</taxon>
        <taxon>Pomacea</taxon>
    </lineage>
</organism>